<feature type="domain" description="4Fe-4S ferredoxin-type" evidence="1">
    <location>
        <begin position="41"/>
        <end position="70"/>
    </location>
</feature>
<reference evidence="2" key="1">
    <citation type="submission" date="2019-03" db="EMBL/GenBank/DDBJ databases">
        <authorList>
            <person name="Hao L."/>
        </authorList>
    </citation>
    <scope>NUCLEOTIDE SEQUENCE</scope>
</reference>
<dbReference type="InterPro" id="IPR017900">
    <property type="entry name" value="4Fe4S_Fe_S_CS"/>
</dbReference>
<evidence type="ECO:0000313" key="2">
    <source>
        <dbReference type="EMBL" id="VFU18967.1"/>
    </source>
</evidence>
<protein>
    <submittedName>
        <fullName evidence="2">2-oxoglutarate ferredoxin oxidoreductase subunit delta</fullName>
    </submittedName>
</protein>
<dbReference type="InterPro" id="IPR017896">
    <property type="entry name" value="4Fe4S_Fe-S-bd"/>
</dbReference>
<name>A0A485M5R9_9ZZZZ</name>
<accession>A0A485M5R9</accession>
<sequence length="72" mass="7858">MAETLSKLSPQKITIHKEWCKGCSICAALCTKVLAMDSRGKATVVNPAMCTGCRRCEYHCPDFAIHVGQEVS</sequence>
<feature type="domain" description="4Fe-4S ferredoxin-type" evidence="1">
    <location>
        <begin position="11"/>
        <end position="39"/>
    </location>
</feature>
<organism evidence="2">
    <name type="scientific">anaerobic digester metagenome</name>
    <dbReference type="NCBI Taxonomy" id="1263854"/>
    <lineage>
        <taxon>unclassified sequences</taxon>
        <taxon>metagenomes</taxon>
        <taxon>ecological metagenomes</taxon>
    </lineage>
</organism>
<evidence type="ECO:0000259" key="1">
    <source>
        <dbReference type="PROSITE" id="PS51379"/>
    </source>
</evidence>
<dbReference type="EMBL" id="CAADRN010000364">
    <property type="protein sequence ID" value="VFU18967.1"/>
    <property type="molecule type" value="Genomic_DNA"/>
</dbReference>
<dbReference type="Pfam" id="PF13237">
    <property type="entry name" value="Fer4_10"/>
    <property type="match status" value="1"/>
</dbReference>
<gene>
    <name evidence="2" type="primary">korD</name>
    <name evidence="2" type="ORF">SCFA_620007</name>
</gene>
<dbReference type="PROSITE" id="PS51379">
    <property type="entry name" value="4FE4S_FER_2"/>
    <property type="match status" value="2"/>
</dbReference>
<dbReference type="PROSITE" id="PS00198">
    <property type="entry name" value="4FE4S_FER_1"/>
    <property type="match status" value="1"/>
</dbReference>
<dbReference type="SUPFAM" id="SSF54862">
    <property type="entry name" value="4Fe-4S ferredoxins"/>
    <property type="match status" value="1"/>
</dbReference>
<dbReference type="AlphaFoldDB" id="A0A485M5R9"/>
<proteinExistence type="predicted"/>
<dbReference type="Gene3D" id="3.30.70.20">
    <property type="match status" value="1"/>
</dbReference>